<dbReference type="InterPro" id="IPR003099">
    <property type="entry name" value="Prephen_DH"/>
</dbReference>
<comment type="pathway">
    <text evidence="1">Amino-acid biosynthesis; L-tyrosine biosynthesis; (4-hydroxyphenyl)pyruvate from prephenate (NAD(+) route): step 1/1.</text>
</comment>
<dbReference type="STRING" id="1120980.GCA_000745955_00909"/>
<name>A0A376BNH4_9NEIS</name>
<dbReference type="SUPFAM" id="SSF48179">
    <property type="entry name" value="6-phosphogluconate dehydrogenase C-terminal domain-like"/>
    <property type="match status" value="1"/>
</dbReference>
<keyword evidence="5" id="KW-0028">Amino-acid biosynthesis</keyword>
<evidence type="ECO:0000256" key="4">
    <source>
        <dbReference type="ARBA" id="ARBA00022498"/>
    </source>
</evidence>
<dbReference type="GO" id="GO:0070403">
    <property type="term" value="F:NAD+ binding"/>
    <property type="evidence" value="ECO:0007669"/>
    <property type="project" value="InterPro"/>
</dbReference>
<dbReference type="FunFam" id="3.40.50.720:FF:000208">
    <property type="entry name" value="Prephenate dehydrogenase"/>
    <property type="match status" value="1"/>
</dbReference>
<dbReference type="FunFam" id="1.10.3660.10:FF:000003">
    <property type="entry name" value="Prephenate dehydrogenase"/>
    <property type="match status" value="1"/>
</dbReference>
<dbReference type="EMBL" id="UFSO01000002">
    <property type="protein sequence ID" value="SSY71165.1"/>
    <property type="molecule type" value="Genomic_DNA"/>
</dbReference>
<evidence type="ECO:0000313" key="12">
    <source>
        <dbReference type="Proteomes" id="UP000254209"/>
    </source>
</evidence>
<evidence type="ECO:0000256" key="9">
    <source>
        <dbReference type="ARBA" id="ARBA00049260"/>
    </source>
</evidence>
<dbReference type="InterPro" id="IPR036291">
    <property type="entry name" value="NAD(P)-bd_dom_sf"/>
</dbReference>
<dbReference type="InterPro" id="IPR046825">
    <property type="entry name" value="PDH_C"/>
</dbReference>
<dbReference type="InterPro" id="IPR050812">
    <property type="entry name" value="Preph/Arog_dehydrog"/>
</dbReference>
<evidence type="ECO:0000256" key="2">
    <source>
        <dbReference type="ARBA" id="ARBA00007964"/>
    </source>
</evidence>
<keyword evidence="12" id="KW-1185">Reference proteome</keyword>
<dbReference type="Pfam" id="PF20463">
    <property type="entry name" value="PDH_C"/>
    <property type="match status" value="1"/>
</dbReference>
<dbReference type="PANTHER" id="PTHR21363">
    <property type="entry name" value="PREPHENATE DEHYDROGENASE"/>
    <property type="match status" value="1"/>
</dbReference>
<dbReference type="Gene3D" id="1.10.3660.10">
    <property type="entry name" value="6-phosphogluconate dehydrogenase C-terminal like domain"/>
    <property type="match status" value="1"/>
</dbReference>
<evidence type="ECO:0000256" key="1">
    <source>
        <dbReference type="ARBA" id="ARBA00005067"/>
    </source>
</evidence>
<dbReference type="GO" id="GO:0004665">
    <property type="term" value="F:prephenate dehydrogenase (NADP+) activity"/>
    <property type="evidence" value="ECO:0007669"/>
    <property type="project" value="InterPro"/>
</dbReference>
<sequence length="288" mass="31419">MINQLTLIGVGLIGGSFALDLKQRGLVNTVVGVDVNAQNLRDALALGVIDHAHTEINAASVGAADLVLIATPVSTLPEICAALTAYLSPRTIISDVGSTKQSALNAFRTHLPQHFAYCVAAHPIAGSEKSGAVAAYTGLFKQKKVILCPHEQQDSGSLKKVETLWQAIGAEVHDMNVAEHDAIFAAVSHLPHLFAFAYVHQMLDNPKGTEYLKFAGSGFRDFTRIAGSHPQMWTDIVLENRDMLLKLLSEHLAQLAYLQTCLHNQDVEKLYQYFAEAKQLRETWGQSH</sequence>
<dbReference type="PANTHER" id="PTHR21363:SF0">
    <property type="entry name" value="PREPHENATE DEHYDROGENASE [NADP(+)]"/>
    <property type="match status" value="1"/>
</dbReference>
<organism evidence="11 12">
    <name type="scientific">Alysiella crassa</name>
    <dbReference type="NCBI Taxonomy" id="153491"/>
    <lineage>
        <taxon>Bacteria</taxon>
        <taxon>Pseudomonadati</taxon>
        <taxon>Pseudomonadota</taxon>
        <taxon>Betaproteobacteria</taxon>
        <taxon>Neisseriales</taxon>
        <taxon>Neisseriaceae</taxon>
        <taxon>Alysiella</taxon>
    </lineage>
</organism>
<dbReference type="Pfam" id="PF02153">
    <property type="entry name" value="PDH_N"/>
    <property type="match status" value="1"/>
</dbReference>
<gene>
    <name evidence="11" type="primary">tyrC</name>
    <name evidence="11" type="ORF">NCTC10283_01305</name>
</gene>
<dbReference type="RefSeq" id="WP_034292073.1">
    <property type="nucleotide sequence ID" value="NZ_CP091519.2"/>
</dbReference>
<dbReference type="Proteomes" id="UP000254209">
    <property type="component" value="Unassembled WGS sequence"/>
</dbReference>
<reference evidence="11 12" key="1">
    <citation type="submission" date="2018-06" db="EMBL/GenBank/DDBJ databases">
        <authorList>
            <consortium name="Pathogen Informatics"/>
            <person name="Doyle S."/>
        </authorList>
    </citation>
    <scope>NUCLEOTIDE SEQUENCE [LARGE SCALE GENOMIC DNA]</scope>
    <source>
        <strain evidence="11 12">NCTC10283</strain>
    </source>
</reference>
<comment type="similarity">
    <text evidence="2">Belongs to the prephenate/arogenate dehydrogenase family.</text>
</comment>
<dbReference type="SUPFAM" id="SSF51735">
    <property type="entry name" value="NAD(P)-binding Rossmann-fold domains"/>
    <property type="match status" value="1"/>
</dbReference>
<comment type="catalytic activity">
    <reaction evidence="9">
        <text>prephenate + NAD(+) = 3-(4-hydroxyphenyl)pyruvate + CO2 + NADH</text>
        <dbReference type="Rhea" id="RHEA:13869"/>
        <dbReference type="ChEBI" id="CHEBI:16526"/>
        <dbReference type="ChEBI" id="CHEBI:29934"/>
        <dbReference type="ChEBI" id="CHEBI:36242"/>
        <dbReference type="ChEBI" id="CHEBI:57540"/>
        <dbReference type="ChEBI" id="CHEBI:57945"/>
        <dbReference type="EC" id="1.3.1.12"/>
    </reaction>
</comment>
<keyword evidence="7" id="KW-0520">NAD</keyword>
<evidence type="ECO:0000256" key="7">
    <source>
        <dbReference type="ARBA" id="ARBA00023027"/>
    </source>
</evidence>
<keyword evidence="8" id="KW-0057">Aromatic amino acid biosynthesis</keyword>
<evidence type="ECO:0000256" key="5">
    <source>
        <dbReference type="ARBA" id="ARBA00022605"/>
    </source>
</evidence>
<evidence type="ECO:0000259" key="10">
    <source>
        <dbReference type="PROSITE" id="PS51176"/>
    </source>
</evidence>
<accession>A0A376BNH4</accession>
<protein>
    <recommendedName>
        <fullName evidence="3">prephenate dehydrogenase</fullName>
        <ecNumber evidence="3">1.3.1.12</ecNumber>
    </recommendedName>
</protein>
<dbReference type="Gene3D" id="3.40.50.720">
    <property type="entry name" value="NAD(P)-binding Rossmann-like Domain"/>
    <property type="match status" value="1"/>
</dbReference>
<keyword evidence="6 11" id="KW-0560">Oxidoreductase</keyword>
<dbReference type="PROSITE" id="PS51176">
    <property type="entry name" value="PDH_ADH"/>
    <property type="match status" value="1"/>
</dbReference>
<evidence type="ECO:0000256" key="6">
    <source>
        <dbReference type="ARBA" id="ARBA00023002"/>
    </source>
</evidence>
<evidence type="ECO:0000256" key="3">
    <source>
        <dbReference type="ARBA" id="ARBA00012068"/>
    </source>
</evidence>
<dbReference type="OrthoDB" id="9809920at2"/>
<keyword evidence="4" id="KW-0827">Tyrosine biosynthesis</keyword>
<dbReference type="InterPro" id="IPR008927">
    <property type="entry name" value="6-PGluconate_DH-like_C_sf"/>
</dbReference>
<dbReference type="EC" id="1.3.1.12" evidence="3"/>
<evidence type="ECO:0000313" key="11">
    <source>
        <dbReference type="EMBL" id="SSY71165.1"/>
    </source>
</evidence>
<proteinExistence type="inferred from homology"/>
<dbReference type="InterPro" id="IPR046826">
    <property type="entry name" value="PDH_N"/>
</dbReference>
<dbReference type="GO" id="GO:0008977">
    <property type="term" value="F:prephenate dehydrogenase (NAD+) activity"/>
    <property type="evidence" value="ECO:0007669"/>
    <property type="project" value="UniProtKB-EC"/>
</dbReference>
<feature type="domain" description="Prephenate/arogenate dehydrogenase" evidence="10">
    <location>
        <begin position="3"/>
        <end position="288"/>
    </location>
</feature>
<evidence type="ECO:0000256" key="8">
    <source>
        <dbReference type="ARBA" id="ARBA00023141"/>
    </source>
</evidence>
<dbReference type="AlphaFoldDB" id="A0A376BNH4"/>
<dbReference type="GO" id="GO:0006571">
    <property type="term" value="P:tyrosine biosynthetic process"/>
    <property type="evidence" value="ECO:0007669"/>
    <property type="project" value="UniProtKB-KW"/>
</dbReference>